<reference evidence="3 4" key="1">
    <citation type="submission" date="2019-07" db="EMBL/GenBank/DDBJ databases">
        <title>Whole genome shotgun sequence of Alkalibacterium kapii NBRC 103247.</title>
        <authorList>
            <person name="Hosoyama A."/>
            <person name="Uohara A."/>
            <person name="Ohji S."/>
            <person name="Ichikawa N."/>
        </authorList>
    </citation>
    <scope>NUCLEOTIDE SEQUENCE [LARGE SCALE GENOMIC DNA]</scope>
    <source>
        <strain evidence="3 4">NBRC 103247</strain>
    </source>
</reference>
<dbReference type="PANTHER" id="PTHR23088:SF27">
    <property type="entry name" value="DEAMINATED GLUTATHIONE AMIDASE"/>
    <property type="match status" value="1"/>
</dbReference>
<comment type="similarity">
    <text evidence="1">Belongs to the carbon-nitrogen hydrolase superfamily. NIT1/NIT2 family.</text>
</comment>
<dbReference type="PANTHER" id="PTHR23088">
    <property type="entry name" value="NITRILASE-RELATED"/>
    <property type="match status" value="1"/>
</dbReference>
<name>A0A511AY52_9LACT</name>
<evidence type="ECO:0000259" key="2">
    <source>
        <dbReference type="PROSITE" id="PS50263"/>
    </source>
</evidence>
<dbReference type="SUPFAM" id="SSF56317">
    <property type="entry name" value="Carbon-nitrogen hydrolase"/>
    <property type="match status" value="1"/>
</dbReference>
<dbReference type="Pfam" id="PF00795">
    <property type="entry name" value="CN_hydrolase"/>
    <property type="match status" value="1"/>
</dbReference>
<organism evidence="3 4">
    <name type="scientific">Alkalibacterium kapii</name>
    <dbReference type="NCBI Taxonomy" id="426704"/>
    <lineage>
        <taxon>Bacteria</taxon>
        <taxon>Bacillati</taxon>
        <taxon>Bacillota</taxon>
        <taxon>Bacilli</taxon>
        <taxon>Lactobacillales</taxon>
        <taxon>Carnobacteriaceae</taxon>
        <taxon>Alkalibacterium</taxon>
    </lineage>
</organism>
<dbReference type="Gene3D" id="3.60.110.10">
    <property type="entry name" value="Carbon-nitrogen hydrolase"/>
    <property type="match status" value="1"/>
</dbReference>
<keyword evidence="4" id="KW-1185">Reference proteome</keyword>
<evidence type="ECO:0000313" key="3">
    <source>
        <dbReference type="EMBL" id="GEK90537.1"/>
    </source>
</evidence>
<keyword evidence="3" id="KW-0378">Hydrolase</keyword>
<evidence type="ECO:0000313" key="4">
    <source>
        <dbReference type="Proteomes" id="UP000321662"/>
    </source>
</evidence>
<protein>
    <submittedName>
        <fullName evidence="3">Hydrolase</fullName>
    </submittedName>
</protein>
<dbReference type="Proteomes" id="UP000321662">
    <property type="component" value="Unassembled WGS sequence"/>
</dbReference>
<dbReference type="GO" id="GO:0016787">
    <property type="term" value="F:hydrolase activity"/>
    <property type="evidence" value="ECO:0007669"/>
    <property type="project" value="UniProtKB-KW"/>
</dbReference>
<proteinExistence type="inferred from homology"/>
<dbReference type="InterPro" id="IPR003010">
    <property type="entry name" value="C-N_Hydrolase"/>
</dbReference>
<evidence type="ECO:0000256" key="1">
    <source>
        <dbReference type="ARBA" id="ARBA00010613"/>
    </source>
</evidence>
<dbReference type="RefSeq" id="WP_186805040.1">
    <property type="nucleotide sequence ID" value="NZ_BJUY01000001.1"/>
</dbReference>
<dbReference type="InterPro" id="IPR036526">
    <property type="entry name" value="C-N_Hydrolase_sf"/>
</dbReference>
<accession>A0A511AY52</accession>
<sequence>MKIAIAQIDLAVDQRMKNKNKIISYVRTAVMKNKPDVIVLPEMWSTSFYPSDTEKYADVEGGETKKFLGGLAKEHGINIVGGSVVNQSENKLYNTSYSFDRKGELMHTYSKVHLYTPAKEQTIFTSGQDLGIFELDGVKAGVAIGYDLEFPEWIRTMALAGIKILFIPAAWTHPRLFAWETLLSARAIENQMFVVGANSTGTTKDMNFCGHSSIIDPSGRILSSGREEEMLIWGEIDLNTLKQIRHNIPIYADRRPTLYEK</sequence>
<dbReference type="EMBL" id="BJUY01000001">
    <property type="protein sequence ID" value="GEK90537.1"/>
    <property type="molecule type" value="Genomic_DNA"/>
</dbReference>
<feature type="domain" description="CN hydrolase" evidence="2">
    <location>
        <begin position="1"/>
        <end position="238"/>
    </location>
</feature>
<dbReference type="CDD" id="cd07583">
    <property type="entry name" value="nitrilase_5"/>
    <property type="match status" value="1"/>
</dbReference>
<comment type="caution">
    <text evidence="3">The sequence shown here is derived from an EMBL/GenBank/DDBJ whole genome shotgun (WGS) entry which is preliminary data.</text>
</comment>
<gene>
    <name evidence="3" type="ORF">AKA01nite_01590</name>
</gene>
<dbReference type="AlphaFoldDB" id="A0A511AY52"/>
<dbReference type="PROSITE" id="PS50263">
    <property type="entry name" value="CN_HYDROLASE"/>
    <property type="match status" value="1"/>
</dbReference>